<accession>A0AAD6FW80</accession>
<dbReference type="Proteomes" id="UP001213681">
    <property type="component" value="Unassembled WGS sequence"/>
</dbReference>
<dbReference type="AlphaFoldDB" id="A0AAD6FW80"/>
<evidence type="ECO:0000313" key="2">
    <source>
        <dbReference type="Proteomes" id="UP001213681"/>
    </source>
</evidence>
<reference evidence="1" key="1">
    <citation type="submission" date="2022-12" db="EMBL/GenBank/DDBJ databases">
        <authorList>
            <person name="Petersen C."/>
        </authorList>
    </citation>
    <scope>NUCLEOTIDE SEQUENCE</scope>
    <source>
        <strain evidence="1">IBT 16125</strain>
    </source>
</reference>
<proteinExistence type="predicted"/>
<keyword evidence="2" id="KW-1185">Reference proteome</keyword>
<organism evidence="1 2">
    <name type="scientific">Penicillium daleae</name>
    <dbReference type="NCBI Taxonomy" id="63821"/>
    <lineage>
        <taxon>Eukaryota</taxon>
        <taxon>Fungi</taxon>
        <taxon>Dikarya</taxon>
        <taxon>Ascomycota</taxon>
        <taxon>Pezizomycotina</taxon>
        <taxon>Eurotiomycetes</taxon>
        <taxon>Eurotiomycetidae</taxon>
        <taxon>Eurotiales</taxon>
        <taxon>Aspergillaceae</taxon>
        <taxon>Penicillium</taxon>
    </lineage>
</organism>
<evidence type="ECO:0000313" key="1">
    <source>
        <dbReference type="EMBL" id="KAJ5432107.1"/>
    </source>
</evidence>
<dbReference type="RefSeq" id="XP_056759399.1">
    <property type="nucleotide sequence ID" value="XM_056914645.1"/>
</dbReference>
<name>A0AAD6FW80_9EURO</name>
<gene>
    <name evidence="1" type="ORF">N7458_011263</name>
</gene>
<dbReference type="EMBL" id="JAPVEA010000009">
    <property type="protein sequence ID" value="KAJ5432107.1"/>
    <property type="molecule type" value="Genomic_DNA"/>
</dbReference>
<comment type="caution">
    <text evidence="1">The sequence shown here is derived from an EMBL/GenBank/DDBJ whole genome shotgun (WGS) entry which is preliminary data.</text>
</comment>
<dbReference type="GeneID" id="81604888"/>
<protein>
    <submittedName>
        <fullName evidence="1">Uncharacterized protein</fullName>
    </submittedName>
</protein>
<sequence length="269" mass="31459">MILENPLSVISLSRLLDVSERFIHTRLNSSHPVLTVPDDKTSSVRLFHPSFRDFILNPEIRKKTPFWVDKKARHCKLTKQCLRMCHNLRRNICGLPSDGTQRTEVNQLTIDRNLPWGLQSACRYWVNHLIQCTDLIGMMHDALLFLQRHFLNWVEAMSLLGLTNESSPISDFLHDARRFILKNRQMSVNNSNKRFRLGYASHHELKKRRAQNYRRSKTIRLQLSQWPSRPTAGSWRPAPWIKQYASGIRRQSLWSNCATTVYISKSTPA</sequence>
<reference evidence="1" key="2">
    <citation type="journal article" date="2023" name="IMA Fungus">
        <title>Comparative genomic study of the Penicillium genus elucidates a diverse pangenome and 15 lateral gene transfer events.</title>
        <authorList>
            <person name="Petersen C."/>
            <person name="Sorensen T."/>
            <person name="Nielsen M.R."/>
            <person name="Sondergaard T.E."/>
            <person name="Sorensen J.L."/>
            <person name="Fitzpatrick D.A."/>
            <person name="Frisvad J.C."/>
            <person name="Nielsen K.L."/>
        </authorList>
    </citation>
    <scope>NUCLEOTIDE SEQUENCE</scope>
    <source>
        <strain evidence="1">IBT 16125</strain>
    </source>
</reference>